<evidence type="ECO:0000313" key="2">
    <source>
        <dbReference type="EMBL" id="MBB5833147.1"/>
    </source>
</evidence>
<comment type="caution">
    <text evidence="2">The sequence shown here is derived from an EMBL/GenBank/DDBJ whole genome shotgun (WGS) entry which is preliminary data.</text>
</comment>
<protein>
    <submittedName>
        <fullName evidence="2">Uncharacterized protein</fullName>
    </submittedName>
</protein>
<feature type="compositionally biased region" description="Basic residues" evidence="1">
    <location>
        <begin position="79"/>
        <end position="92"/>
    </location>
</feature>
<evidence type="ECO:0000256" key="1">
    <source>
        <dbReference type="SAM" id="MobiDB-lite"/>
    </source>
</evidence>
<sequence>MQNATIATSRTRATADHLIDYRPLPATWGDVDALRAVRARRARAAAQGMDPSTVGFAPDSADAFARPTGPARPAGSGRRAPRRRPQARHLRPRPALALFGGLRSS</sequence>
<dbReference type="RefSeq" id="WP_184326349.1">
    <property type="nucleotide sequence ID" value="NZ_JACHLZ010000001.1"/>
</dbReference>
<proteinExistence type="predicted"/>
<organism evidence="2 3">
    <name type="scientific">Brachybacterium aquaticum</name>
    <dbReference type="NCBI Taxonomy" id="1432564"/>
    <lineage>
        <taxon>Bacteria</taxon>
        <taxon>Bacillati</taxon>
        <taxon>Actinomycetota</taxon>
        <taxon>Actinomycetes</taxon>
        <taxon>Micrococcales</taxon>
        <taxon>Dermabacteraceae</taxon>
        <taxon>Brachybacterium</taxon>
    </lineage>
</organism>
<name>A0A841AGU1_9MICO</name>
<gene>
    <name evidence="2" type="ORF">HNR70_002960</name>
</gene>
<dbReference type="AlphaFoldDB" id="A0A841AGU1"/>
<reference evidence="2 3" key="1">
    <citation type="submission" date="2020-08" db="EMBL/GenBank/DDBJ databases">
        <title>Sequencing the genomes of 1000 actinobacteria strains.</title>
        <authorList>
            <person name="Klenk H.-P."/>
        </authorList>
    </citation>
    <scope>NUCLEOTIDE SEQUENCE [LARGE SCALE GENOMIC DNA]</scope>
    <source>
        <strain evidence="2 3">DSM 28796</strain>
    </source>
</reference>
<feature type="region of interest" description="Disordered" evidence="1">
    <location>
        <begin position="44"/>
        <end position="105"/>
    </location>
</feature>
<dbReference type="Proteomes" id="UP000588158">
    <property type="component" value="Unassembled WGS sequence"/>
</dbReference>
<dbReference type="EMBL" id="JACHLZ010000001">
    <property type="protein sequence ID" value="MBB5833147.1"/>
    <property type="molecule type" value="Genomic_DNA"/>
</dbReference>
<accession>A0A841AGU1</accession>
<keyword evidence="3" id="KW-1185">Reference proteome</keyword>
<feature type="compositionally biased region" description="Low complexity" evidence="1">
    <location>
        <begin position="65"/>
        <end position="78"/>
    </location>
</feature>
<evidence type="ECO:0000313" key="3">
    <source>
        <dbReference type="Proteomes" id="UP000588158"/>
    </source>
</evidence>